<feature type="transmembrane region" description="Helical" evidence="1">
    <location>
        <begin position="14"/>
        <end position="32"/>
    </location>
</feature>
<dbReference type="Pfam" id="PF16357">
    <property type="entry name" value="PepSY_TM_like_2"/>
    <property type="match status" value="1"/>
</dbReference>
<keyword evidence="1" id="KW-1133">Transmembrane helix</keyword>
<keyword evidence="1" id="KW-0472">Membrane</keyword>
<gene>
    <name evidence="2" type="ORF">OIU83_11865</name>
</gene>
<proteinExistence type="predicted"/>
<dbReference type="PANTHER" id="PTHR40115:SF1">
    <property type="entry name" value="INNER MEMBRANE PROTEIN WITH PEPSY TM HELIX"/>
    <property type="match status" value="1"/>
</dbReference>
<keyword evidence="3" id="KW-1185">Reference proteome</keyword>
<evidence type="ECO:0000313" key="3">
    <source>
        <dbReference type="Proteomes" id="UP001151079"/>
    </source>
</evidence>
<evidence type="ECO:0000313" key="2">
    <source>
        <dbReference type="EMBL" id="MCV9928357.1"/>
    </source>
</evidence>
<feature type="transmembrane region" description="Helical" evidence="1">
    <location>
        <begin position="165"/>
        <end position="183"/>
    </location>
</feature>
<accession>A0A9X2ZEL4</accession>
<comment type="caution">
    <text evidence="2">The sequence shown here is derived from an EMBL/GenBank/DDBJ whole genome shotgun (WGS) entry which is preliminary data.</text>
</comment>
<dbReference type="RefSeq" id="WP_264206470.1">
    <property type="nucleotide sequence ID" value="NZ_JAOZEW010000011.1"/>
</dbReference>
<keyword evidence="1" id="KW-0812">Transmembrane</keyword>
<reference evidence="2" key="1">
    <citation type="submission" date="2022-10" db="EMBL/GenBank/DDBJ databases">
        <title>Two novel species of Flavobacterium.</title>
        <authorList>
            <person name="Liu Q."/>
            <person name="Xin Y.-H."/>
        </authorList>
    </citation>
    <scope>NUCLEOTIDE SEQUENCE</scope>
    <source>
        <strain evidence="2">LS1R49</strain>
    </source>
</reference>
<dbReference type="AlphaFoldDB" id="A0A9X2ZEL4"/>
<feature type="transmembrane region" description="Helical" evidence="1">
    <location>
        <begin position="131"/>
        <end position="153"/>
    </location>
</feature>
<dbReference type="InterPro" id="IPR032307">
    <property type="entry name" value="PepSY_TM-like_2"/>
</dbReference>
<dbReference type="EMBL" id="JAOZEW010000011">
    <property type="protein sequence ID" value="MCV9928357.1"/>
    <property type="molecule type" value="Genomic_DNA"/>
</dbReference>
<name>A0A9X2ZEL4_9FLAO</name>
<sequence length="184" mass="21171">MKTAKQLRNLHRDLGYFYVGLIISFSFSGILMNHRENWHPDKYTTETKAIEVSLPAEEKLNEKFAEELGNKLNIDDKIRRQGAKKGTYKISFENHDVEIDMKTGKGEIVTFIKTPFISQTMKLHKSTSNWWIYYSDIFALSLIVIAVTGIIMIKSASKFSFKNRGWKLAVAGILFPLIFLFLLA</sequence>
<evidence type="ECO:0000256" key="1">
    <source>
        <dbReference type="SAM" id="Phobius"/>
    </source>
</evidence>
<organism evidence="2 3">
    <name type="scientific">Flavobacterium shii</name>
    <dbReference type="NCBI Taxonomy" id="2987687"/>
    <lineage>
        <taxon>Bacteria</taxon>
        <taxon>Pseudomonadati</taxon>
        <taxon>Bacteroidota</taxon>
        <taxon>Flavobacteriia</taxon>
        <taxon>Flavobacteriales</taxon>
        <taxon>Flavobacteriaceae</taxon>
        <taxon>Flavobacterium</taxon>
    </lineage>
</organism>
<dbReference type="PANTHER" id="PTHR40115">
    <property type="entry name" value="INNER MEMBRANE PROTEIN WITH PEPSY TM HELIX"/>
    <property type="match status" value="1"/>
</dbReference>
<protein>
    <submittedName>
        <fullName evidence="2">PepSY-associated TM helix domain-containing protein</fullName>
    </submittedName>
</protein>
<dbReference type="Proteomes" id="UP001151079">
    <property type="component" value="Unassembled WGS sequence"/>
</dbReference>